<accession>A0A2U8GUA1</accession>
<dbReference type="PANTHER" id="PTHR35867">
    <property type="entry name" value="PROTEIN RSEC"/>
    <property type="match status" value="1"/>
</dbReference>
<feature type="region of interest" description="Disordered" evidence="1">
    <location>
        <begin position="123"/>
        <end position="147"/>
    </location>
</feature>
<keyword evidence="2" id="KW-1133">Transmembrane helix</keyword>
<evidence type="ECO:0000256" key="1">
    <source>
        <dbReference type="SAM" id="MobiDB-lite"/>
    </source>
</evidence>
<feature type="transmembrane region" description="Helical" evidence="2">
    <location>
        <begin position="98"/>
        <end position="118"/>
    </location>
</feature>
<dbReference type="AlphaFoldDB" id="A0A2U8GUA1"/>
<dbReference type="EMBL" id="CP022187">
    <property type="protein sequence ID" value="AWI77161.1"/>
    <property type="molecule type" value="Genomic_DNA"/>
</dbReference>
<dbReference type="PANTHER" id="PTHR35867:SF1">
    <property type="entry name" value="PROTEIN RSEC"/>
    <property type="match status" value="1"/>
</dbReference>
<keyword evidence="4" id="KW-1185">Reference proteome</keyword>
<evidence type="ECO:0000256" key="2">
    <source>
        <dbReference type="SAM" id="Phobius"/>
    </source>
</evidence>
<dbReference type="KEGG" id="acom:CEW83_19595"/>
<dbReference type="Proteomes" id="UP000244930">
    <property type="component" value="Chromosome"/>
</dbReference>
<dbReference type="InterPro" id="IPR026268">
    <property type="entry name" value="RseC"/>
</dbReference>
<organism evidence="3 4">
    <name type="scientific">Parazoarcus communis</name>
    <dbReference type="NCBI Taxonomy" id="41977"/>
    <lineage>
        <taxon>Bacteria</taxon>
        <taxon>Pseudomonadati</taxon>
        <taxon>Pseudomonadota</taxon>
        <taxon>Betaproteobacteria</taxon>
        <taxon>Rhodocyclales</taxon>
        <taxon>Zoogloeaceae</taxon>
        <taxon>Parazoarcus</taxon>
    </lineage>
</organism>
<dbReference type="Pfam" id="PF04246">
    <property type="entry name" value="RseC_MucC"/>
    <property type="match status" value="1"/>
</dbReference>
<evidence type="ECO:0000313" key="3">
    <source>
        <dbReference type="EMBL" id="AWI77161.1"/>
    </source>
</evidence>
<sequence>MMQRNGKVISISDDGVTVRFERAAACGGCRAEKVCGTSNTTDLVLSAAGCASRAGDEVMVEIDGGMALRALFVTHLLPVLGLLAGMGFASLIQLTDAGIAGLSFAGLGLGLIASRRVARHPALQPAPRITSDPLNPTRASLHQESDT</sequence>
<dbReference type="RefSeq" id="WP_108950860.1">
    <property type="nucleotide sequence ID" value="NZ_CP022187.1"/>
</dbReference>
<evidence type="ECO:0008006" key="5">
    <source>
        <dbReference type="Google" id="ProtNLM"/>
    </source>
</evidence>
<evidence type="ECO:0000313" key="4">
    <source>
        <dbReference type="Proteomes" id="UP000244930"/>
    </source>
</evidence>
<keyword evidence="2" id="KW-0472">Membrane</keyword>
<keyword evidence="2" id="KW-0812">Transmembrane</keyword>
<reference evidence="3 4" key="1">
    <citation type="submission" date="2017-06" db="EMBL/GenBank/DDBJ databases">
        <title>Azoarcus.</title>
        <authorList>
            <person name="Woo J.-H."/>
            <person name="Kim H.-S."/>
        </authorList>
    </citation>
    <scope>NUCLEOTIDE SEQUENCE [LARGE SCALE GENOMIC DNA]</scope>
    <source>
        <strain evidence="3 4">TSPY31</strain>
    </source>
</reference>
<dbReference type="InterPro" id="IPR007359">
    <property type="entry name" value="SigmaE_reg_RseC_MucC"/>
</dbReference>
<proteinExistence type="predicted"/>
<feature type="transmembrane region" description="Helical" evidence="2">
    <location>
        <begin position="70"/>
        <end position="92"/>
    </location>
</feature>
<gene>
    <name evidence="3" type="ORF">CEW83_19595</name>
</gene>
<protein>
    <recommendedName>
        <fullName evidence="5">Fis family transcriptional regulator</fullName>
    </recommendedName>
</protein>
<dbReference type="PIRSF" id="PIRSF004923">
    <property type="entry name" value="RseC"/>
    <property type="match status" value="1"/>
</dbReference>
<name>A0A2U8GUA1_9RHOO</name>